<gene>
    <name evidence="3" type="ORF">VCS650_LOCUS13477</name>
</gene>
<dbReference type="Proteomes" id="UP000663891">
    <property type="component" value="Unassembled WGS sequence"/>
</dbReference>
<feature type="domain" description="D-glucuronyl C5-epimerase C-terminal" evidence="2">
    <location>
        <begin position="267"/>
        <end position="436"/>
    </location>
</feature>
<dbReference type="InterPro" id="IPR039721">
    <property type="entry name" value="C5-epimerase"/>
</dbReference>
<dbReference type="PANTHER" id="PTHR13174">
    <property type="entry name" value="D-GLUCURONYL C5-EPIMERASE"/>
    <property type="match status" value="1"/>
</dbReference>
<evidence type="ECO:0000313" key="4">
    <source>
        <dbReference type="Proteomes" id="UP000663891"/>
    </source>
</evidence>
<dbReference type="OrthoDB" id="5914444at2759"/>
<dbReference type="GO" id="GO:0030210">
    <property type="term" value="P:heparin proteoglycan biosynthetic process"/>
    <property type="evidence" value="ECO:0007669"/>
    <property type="project" value="UniProtKB-UniPathway"/>
</dbReference>
<feature type="domain" description="D-glucuronyl C5-epimerase C-terminal" evidence="2">
    <location>
        <begin position="660"/>
        <end position="844"/>
    </location>
</feature>
<keyword evidence="1" id="KW-1133">Transmembrane helix</keyword>
<comment type="caution">
    <text evidence="3">The sequence shown here is derived from an EMBL/GenBank/DDBJ whole genome shotgun (WGS) entry which is preliminary data.</text>
</comment>
<keyword evidence="1" id="KW-0812">Transmembrane</keyword>
<evidence type="ECO:0000256" key="1">
    <source>
        <dbReference type="SAM" id="Phobius"/>
    </source>
</evidence>
<accession>A0A814F6V3</accession>
<protein>
    <recommendedName>
        <fullName evidence="2">D-glucuronyl C5-epimerase C-terminal domain-containing protein</fullName>
    </recommendedName>
</protein>
<feature type="transmembrane region" description="Helical" evidence="1">
    <location>
        <begin position="7"/>
        <end position="25"/>
    </location>
</feature>
<dbReference type="UniPathway" id="UPA00862"/>
<dbReference type="InterPro" id="IPR010598">
    <property type="entry name" value="C5-epim_C"/>
</dbReference>
<dbReference type="Pfam" id="PF06662">
    <property type="entry name" value="C5-epim_C"/>
    <property type="match status" value="2"/>
</dbReference>
<dbReference type="GO" id="GO:0015012">
    <property type="term" value="P:heparan sulfate proteoglycan biosynthetic process"/>
    <property type="evidence" value="ECO:0007669"/>
    <property type="project" value="InterPro"/>
</dbReference>
<reference evidence="3" key="1">
    <citation type="submission" date="2021-02" db="EMBL/GenBank/DDBJ databases">
        <authorList>
            <person name="Nowell W R."/>
        </authorList>
    </citation>
    <scope>NUCLEOTIDE SEQUENCE</scope>
</reference>
<keyword evidence="1" id="KW-0472">Membrane</keyword>
<proteinExistence type="predicted"/>
<organism evidence="3 4">
    <name type="scientific">Adineta steineri</name>
    <dbReference type="NCBI Taxonomy" id="433720"/>
    <lineage>
        <taxon>Eukaryota</taxon>
        <taxon>Metazoa</taxon>
        <taxon>Spiralia</taxon>
        <taxon>Gnathifera</taxon>
        <taxon>Rotifera</taxon>
        <taxon>Eurotatoria</taxon>
        <taxon>Bdelloidea</taxon>
        <taxon>Adinetida</taxon>
        <taxon>Adinetidae</taxon>
        <taxon>Adineta</taxon>
    </lineage>
</organism>
<name>A0A814F6V3_9BILA</name>
<dbReference type="EMBL" id="CAJNON010000108">
    <property type="protein sequence ID" value="CAF0977439.1"/>
    <property type="molecule type" value="Genomic_DNA"/>
</dbReference>
<dbReference type="AlphaFoldDB" id="A0A814F6V3"/>
<dbReference type="PANTHER" id="PTHR13174:SF3">
    <property type="entry name" value="D-GLUCURONYL C5-EPIMERASE"/>
    <property type="match status" value="1"/>
</dbReference>
<evidence type="ECO:0000259" key="2">
    <source>
        <dbReference type="Pfam" id="PF06662"/>
    </source>
</evidence>
<sequence>MRCRLRRLNYILFLSISLFLFYRIYNINPISLYSQSPFTLIHYQNNTYRILSSSFKYNSRGSYLNFAYFNVEQRNRVLYIDFLYDIPVSSQWQPDGHLYPIQIAQYGLSHWSRLGLNSKNQQNKIYKFERIQPKENNHCSSWHRIKDEISLSNTYIHFTISSNCSLHFHFSNNNIELIYSTKTMHDLETLTKKIIPLKGSPRQVNRYMLVDIEKLMTKTLFFRHDFIKIQICGDTQSSVDQLIIGNQTLYDQQAFYSATRWLLNNQDLQTGCWFIHVKRNYGHHTQYHLRNPWCSAMAQGQAASLLVRLYSLTNNKEHLLAIRRAIQPLWSSNVTRAYFNNRFLWLEEYPLESATKGLFVLNGCLYALIGLIDANTIDYQPYLSELINQIIISLQHMLPYYVHPHISNWSLYDLSHITMKSKINTASYSYHLLIHYQNYTYRVLSSSFTYNSRGSYLNFAYFNVEQRNRVLYIHFLYDISVSSQWQPDGHLYPIQIAQYGLSHWSRLELNSKYQQNKIYNFSRIQPKENNHCSSWHTIKDEIFLSNTYIHFTISSNCSLHFHFFNNNIELIYSTKTVHDLGTLTNRIIPLKGSPRQVNRYMLIDIEKLMRKTLVFRHDFIKIQICGDTQSSVDQLIIGNQTLYDQQAFYSAIRWLLNNQDLQTGCWFIHVQRNYAHHTHYHLRNPWCSAMAQGQAASLLVRLYSLSNNNEHLLAIRRAILPLWSSNVTRAYFKNRFFWLEEYPLESTTKGLFVLNGCLYALIGIIDANTIDYQPYLSELINQIIISLQHMLPYYVHPNISNWSLYDLSHITMKSKINTASYSYHLVHITLLQCLRQIFKKTNYSVSQLFDFYVERFTSTIL</sequence>
<dbReference type="GO" id="GO:0047464">
    <property type="term" value="F:heparosan-N-sulfate-glucuronate 5-epimerase activity"/>
    <property type="evidence" value="ECO:0007669"/>
    <property type="project" value="UniProtKB-EC"/>
</dbReference>
<evidence type="ECO:0000313" key="3">
    <source>
        <dbReference type="EMBL" id="CAF0977439.1"/>
    </source>
</evidence>